<dbReference type="GeneID" id="106477137"/>
<proteinExistence type="predicted"/>
<feature type="compositionally biased region" description="Polar residues" evidence="1">
    <location>
        <begin position="207"/>
        <end position="218"/>
    </location>
</feature>
<gene>
    <name evidence="3" type="primary">LOC106477137</name>
</gene>
<evidence type="ECO:0000256" key="1">
    <source>
        <dbReference type="SAM" id="MobiDB-lite"/>
    </source>
</evidence>
<evidence type="ECO:0000313" key="3">
    <source>
        <dbReference type="RefSeq" id="XP_013793183.2"/>
    </source>
</evidence>
<dbReference type="Proteomes" id="UP000694941">
    <property type="component" value="Unplaced"/>
</dbReference>
<dbReference type="RefSeq" id="XP_013793183.2">
    <property type="nucleotide sequence ID" value="XM_013937729.2"/>
</dbReference>
<reference evidence="3" key="1">
    <citation type="submission" date="2025-08" db="UniProtKB">
        <authorList>
            <consortium name="RefSeq"/>
        </authorList>
    </citation>
    <scope>IDENTIFICATION</scope>
    <source>
        <tissue evidence="3">Muscle</tissue>
    </source>
</reference>
<feature type="non-terminal residue" evidence="3">
    <location>
        <position position="239"/>
    </location>
</feature>
<evidence type="ECO:0000313" key="2">
    <source>
        <dbReference type="Proteomes" id="UP000694941"/>
    </source>
</evidence>
<protein>
    <submittedName>
        <fullName evidence="3">Uncharacterized protein LOC106477137</fullName>
    </submittedName>
</protein>
<accession>A0ABM1C2S3</accession>
<name>A0ABM1C2S3_LIMPO</name>
<feature type="compositionally biased region" description="Polar residues" evidence="1">
    <location>
        <begin position="186"/>
        <end position="196"/>
    </location>
</feature>
<sequence>MTSLPPSSVRDDNYQYIGMRLESVVQDMFKYIENKIATEEYGYDHGQKLSSYDGDKDNRLVFLLESLPAVVHPVILLRLCQHRVLGSSLSSRGRRASSRSSMGSRENRSRASSEGTEEGLRVRRKVNLTIDCSSTSLSPSRLDITRRESVQSNLIAPRLLRREPMYTVLTNSADKHTDKETPIPSPTHQRNQSFHLSSLKRKKSKVHSATFSASQPDTSEADIMAFQRELQNLPNFDLE</sequence>
<keyword evidence="2" id="KW-1185">Reference proteome</keyword>
<feature type="region of interest" description="Disordered" evidence="1">
    <location>
        <begin position="90"/>
        <end position="120"/>
    </location>
</feature>
<organism evidence="2 3">
    <name type="scientific">Limulus polyphemus</name>
    <name type="common">Atlantic horseshoe crab</name>
    <dbReference type="NCBI Taxonomy" id="6850"/>
    <lineage>
        <taxon>Eukaryota</taxon>
        <taxon>Metazoa</taxon>
        <taxon>Ecdysozoa</taxon>
        <taxon>Arthropoda</taxon>
        <taxon>Chelicerata</taxon>
        <taxon>Merostomata</taxon>
        <taxon>Xiphosura</taxon>
        <taxon>Limulidae</taxon>
        <taxon>Limulus</taxon>
    </lineage>
</organism>
<feature type="region of interest" description="Disordered" evidence="1">
    <location>
        <begin position="170"/>
        <end position="220"/>
    </location>
</feature>